<protein>
    <submittedName>
        <fullName evidence="7">Adenosine deaminase</fullName>
        <ecNumber evidence="7">3.5.4.2</ecNumber>
        <ecNumber evidence="7">3.5.4.4</ecNumber>
    </submittedName>
</protein>
<evidence type="ECO:0000313" key="8">
    <source>
        <dbReference type="Proteomes" id="UP000254968"/>
    </source>
</evidence>
<dbReference type="EC" id="3.5.4.2" evidence="7"/>
<dbReference type="RefSeq" id="WP_115303486.1">
    <property type="nucleotide sequence ID" value="NZ_CAAAHO010000002.1"/>
</dbReference>
<dbReference type="InterPro" id="IPR032466">
    <property type="entry name" value="Metal_Hydrolase"/>
</dbReference>
<evidence type="ECO:0000256" key="4">
    <source>
        <dbReference type="ARBA" id="ARBA00022801"/>
    </source>
</evidence>
<keyword evidence="5" id="KW-0862">Zinc</keyword>
<feature type="domain" description="Adenosine deaminase" evidence="6">
    <location>
        <begin position="27"/>
        <end position="353"/>
    </location>
</feature>
<dbReference type="PANTHER" id="PTHR43114:SF6">
    <property type="entry name" value="ADENINE DEAMINASE"/>
    <property type="match status" value="1"/>
</dbReference>
<dbReference type="Gene3D" id="3.20.20.140">
    <property type="entry name" value="Metal-dependent hydrolases"/>
    <property type="match status" value="1"/>
</dbReference>
<dbReference type="InterPro" id="IPR006650">
    <property type="entry name" value="A/AMP_deam_AS"/>
</dbReference>
<evidence type="ECO:0000256" key="5">
    <source>
        <dbReference type="ARBA" id="ARBA00022833"/>
    </source>
</evidence>
<dbReference type="InterPro" id="IPR006330">
    <property type="entry name" value="Ado/ade_deaminase"/>
</dbReference>
<gene>
    <name evidence="7" type="primary">add_5</name>
    <name evidence="7" type="ORF">NCTC13315_02378</name>
</gene>
<evidence type="ECO:0000259" key="6">
    <source>
        <dbReference type="Pfam" id="PF00962"/>
    </source>
</evidence>
<dbReference type="NCBIfam" id="TIGR01430">
    <property type="entry name" value="aden_deam"/>
    <property type="match status" value="1"/>
</dbReference>
<dbReference type="SUPFAM" id="SSF51556">
    <property type="entry name" value="Metallo-dependent hydrolases"/>
    <property type="match status" value="1"/>
</dbReference>
<keyword evidence="3" id="KW-0479">Metal-binding</keyword>
<proteinExistence type="inferred from homology"/>
<dbReference type="PROSITE" id="PS00485">
    <property type="entry name" value="A_DEAMINASE"/>
    <property type="match status" value="1"/>
</dbReference>
<dbReference type="GO" id="GO:0046872">
    <property type="term" value="F:metal ion binding"/>
    <property type="evidence" value="ECO:0007669"/>
    <property type="project" value="UniProtKB-KW"/>
</dbReference>
<comment type="cofactor">
    <cofactor evidence="1">
        <name>Zn(2+)</name>
        <dbReference type="ChEBI" id="CHEBI:29105"/>
    </cofactor>
</comment>
<dbReference type="InterPro" id="IPR001365">
    <property type="entry name" value="A_deaminase_dom"/>
</dbReference>
<organism evidence="7 8">
    <name type="scientific">Legionella beliardensis</name>
    <dbReference type="NCBI Taxonomy" id="91822"/>
    <lineage>
        <taxon>Bacteria</taxon>
        <taxon>Pseudomonadati</taxon>
        <taxon>Pseudomonadota</taxon>
        <taxon>Gammaproteobacteria</taxon>
        <taxon>Legionellales</taxon>
        <taxon>Legionellaceae</taxon>
        <taxon>Legionella</taxon>
    </lineage>
</organism>
<comment type="similarity">
    <text evidence="2">Belongs to the metallo-dependent hydrolases superfamily. Adenosine and AMP deaminases family.</text>
</comment>
<name>A0A378I496_9GAMM</name>
<evidence type="ECO:0000313" key="7">
    <source>
        <dbReference type="EMBL" id="STX29823.1"/>
    </source>
</evidence>
<dbReference type="Proteomes" id="UP000254968">
    <property type="component" value="Unassembled WGS sequence"/>
</dbReference>
<dbReference type="AlphaFoldDB" id="A0A378I496"/>
<dbReference type="EMBL" id="UGNV01000001">
    <property type="protein sequence ID" value="STX29823.1"/>
    <property type="molecule type" value="Genomic_DNA"/>
</dbReference>
<accession>A0A378I496</accession>
<sequence>MYKYGIKSPCLFTNPQPQKLDLMQIMPKAELHVHLEGTMSPELVKKMSEAYQVTLSPLLFSEDGKGFTWTNFLEFLQQYDEISSVVNCKQALTQITYEYLKLSHAQGSIYTELTVSPDHLSRFKVPYIETINAVEEGIKKAHQEFGIESRIIVVLVRHLGQKTCEQLVEQVIQNKHDYVCGIGLAGDEINFHPELFVNAFKKAKEAGLKLTAHAGELTNSDNVLQAIELLGVQRVGHGIHAAFDKNLLQVVKERGIHLEVCPTSNHKLQTKAYYPQEYKDLEHPLTIIHEANVSYSLSTDDPPFFNTTLQSEYDYVKNLLNLEPKDLLKITQRAIEHSFAPEPLKQQLLEKINAFAIEHALDVETTMSFRY</sequence>
<dbReference type="GO" id="GO:0009168">
    <property type="term" value="P:purine ribonucleoside monophosphate biosynthetic process"/>
    <property type="evidence" value="ECO:0007669"/>
    <property type="project" value="InterPro"/>
</dbReference>
<keyword evidence="8" id="KW-1185">Reference proteome</keyword>
<evidence type="ECO:0000256" key="3">
    <source>
        <dbReference type="ARBA" id="ARBA00022723"/>
    </source>
</evidence>
<evidence type="ECO:0000256" key="2">
    <source>
        <dbReference type="ARBA" id="ARBA00006676"/>
    </source>
</evidence>
<evidence type="ECO:0000256" key="1">
    <source>
        <dbReference type="ARBA" id="ARBA00001947"/>
    </source>
</evidence>
<dbReference type="PANTHER" id="PTHR43114">
    <property type="entry name" value="ADENINE DEAMINASE"/>
    <property type="match status" value="1"/>
</dbReference>
<dbReference type="EC" id="3.5.4.4" evidence="7"/>
<keyword evidence="4 7" id="KW-0378">Hydrolase</keyword>
<dbReference type="Pfam" id="PF00962">
    <property type="entry name" value="A_deaminase"/>
    <property type="match status" value="1"/>
</dbReference>
<dbReference type="GO" id="GO:0000034">
    <property type="term" value="F:adenine deaminase activity"/>
    <property type="evidence" value="ECO:0007669"/>
    <property type="project" value="UniProtKB-EC"/>
</dbReference>
<dbReference type="OrthoDB" id="105475at2"/>
<reference evidence="7 8" key="1">
    <citation type="submission" date="2018-06" db="EMBL/GenBank/DDBJ databases">
        <authorList>
            <consortium name="Pathogen Informatics"/>
            <person name="Doyle S."/>
        </authorList>
    </citation>
    <scope>NUCLEOTIDE SEQUENCE [LARGE SCALE GENOMIC DNA]</scope>
    <source>
        <strain evidence="7 8">NCTC13315</strain>
    </source>
</reference>